<evidence type="ECO:0000313" key="3">
    <source>
        <dbReference type="EMBL" id="EDV22810.1"/>
    </source>
</evidence>
<dbReference type="CTD" id="6756056"/>
<evidence type="ECO:0008006" key="5">
    <source>
        <dbReference type="Google" id="ProtNLM"/>
    </source>
</evidence>
<dbReference type="RefSeq" id="XP_002114676.1">
    <property type="nucleotide sequence ID" value="XM_002114640.1"/>
</dbReference>
<dbReference type="GO" id="GO:0005737">
    <property type="term" value="C:cytoplasm"/>
    <property type="evidence" value="ECO:0007669"/>
    <property type="project" value="UniProtKB-ARBA"/>
</dbReference>
<dbReference type="STRING" id="10228.B3S3K1"/>
<dbReference type="GO" id="GO:0016887">
    <property type="term" value="F:ATP hydrolysis activity"/>
    <property type="evidence" value="ECO:0007669"/>
    <property type="project" value="InterPro"/>
</dbReference>
<dbReference type="KEGG" id="tad:TRIADDRAFT_58752"/>
<proteinExistence type="inferred from homology"/>
<dbReference type="InParanoid" id="B3S3K1"/>
<accession>B3S3K1</accession>
<organism evidence="3 4">
    <name type="scientific">Trichoplax adhaerens</name>
    <name type="common">Trichoplax reptans</name>
    <dbReference type="NCBI Taxonomy" id="10228"/>
    <lineage>
        <taxon>Eukaryota</taxon>
        <taxon>Metazoa</taxon>
        <taxon>Placozoa</taxon>
        <taxon>Uniplacotomia</taxon>
        <taxon>Trichoplacea</taxon>
        <taxon>Trichoplacidae</taxon>
        <taxon>Trichoplax</taxon>
    </lineage>
</organism>
<dbReference type="OMA" id="VIILERW"/>
<dbReference type="EMBL" id="DS985248">
    <property type="protein sequence ID" value="EDV22810.1"/>
    <property type="molecule type" value="Genomic_DNA"/>
</dbReference>
<dbReference type="Gene3D" id="3.40.50.300">
    <property type="entry name" value="P-loop containing nucleotide triphosphate hydrolases"/>
    <property type="match status" value="1"/>
</dbReference>
<dbReference type="OrthoDB" id="19623at2759"/>
<dbReference type="PhylomeDB" id="B3S3K1"/>
<dbReference type="PANTHER" id="PTHR10760:SF2">
    <property type="entry name" value="LD13476P-RELATED"/>
    <property type="match status" value="1"/>
</dbReference>
<dbReference type="eggNOG" id="KOG2170">
    <property type="taxonomic scope" value="Eukaryota"/>
</dbReference>
<evidence type="ECO:0000256" key="1">
    <source>
        <dbReference type="ARBA" id="ARBA00006235"/>
    </source>
</evidence>
<dbReference type="Pfam" id="PF06309">
    <property type="entry name" value="Torsin"/>
    <property type="match status" value="1"/>
</dbReference>
<sequence>MSGILFGGLNICIKMVLDSTVCLSHECCTDRARYHYLTNTMIESLRRDIFGQELAVQTMGNIFKRYQMSQNSFKNNKIFLFHGDIGTGKSYAASLLAHHLFPLGIHSRLVMNFDLVNILDDKNNDIFQANQWLTNQILKLSRLCYAGVIILERWDEVNLCQFNVIDSIVGNRIGDPNQMKFRRMTFIFISTMGSAEINNATIAAYSNNLLRGDFQDRQIYHQIAALITDKVPQFASIDSLINIIVPFLPLQRIHIKQCALHAISTTTEVLVNQDRKAQLAEHIANSVSYHTISKFQFAKWGCKRVYDILNAALSVE</sequence>
<feature type="signal peptide" evidence="2">
    <location>
        <begin position="1"/>
        <end position="18"/>
    </location>
</feature>
<protein>
    <recommendedName>
        <fullName evidence="5">AAA+ ATPase domain-containing protein</fullName>
    </recommendedName>
</protein>
<dbReference type="SUPFAM" id="SSF52540">
    <property type="entry name" value="P-loop containing nucleoside triphosphate hydrolases"/>
    <property type="match status" value="1"/>
</dbReference>
<comment type="similarity">
    <text evidence="1">Belongs to the ClpA/ClpB family. Torsin subfamily.</text>
</comment>
<dbReference type="PANTHER" id="PTHR10760">
    <property type="entry name" value="TORSIN"/>
    <property type="match status" value="1"/>
</dbReference>
<dbReference type="GO" id="GO:0012505">
    <property type="term" value="C:endomembrane system"/>
    <property type="evidence" value="ECO:0007669"/>
    <property type="project" value="UniProtKB-ARBA"/>
</dbReference>
<dbReference type="InterPro" id="IPR010448">
    <property type="entry name" value="Torsin"/>
</dbReference>
<dbReference type="HOGENOM" id="CLU_053537_0_0_1"/>
<dbReference type="Proteomes" id="UP000009022">
    <property type="component" value="Unassembled WGS sequence"/>
</dbReference>
<dbReference type="GeneID" id="6756056"/>
<dbReference type="GO" id="GO:0005524">
    <property type="term" value="F:ATP binding"/>
    <property type="evidence" value="ECO:0007669"/>
    <property type="project" value="InterPro"/>
</dbReference>
<keyword evidence="2" id="KW-0732">Signal</keyword>
<keyword evidence="4" id="KW-1185">Reference proteome</keyword>
<evidence type="ECO:0000256" key="2">
    <source>
        <dbReference type="SAM" id="SignalP"/>
    </source>
</evidence>
<evidence type="ECO:0000313" key="4">
    <source>
        <dbReference type="Proteomes" id="UP000009022"/>
    </source>
</evidence>
<name>B3S3K1_TRIAD</name>
<feature type="chain" id="PRO_5002798573" description="AAA+ ATPase domain-containing protein" evidence="2">
    <location>
        <begin position="19"/>
        <end position="316"/>
    </location>
</feature>
<dbReference type="InterPro" id="IPR027417">
    <property type="entry name" value="P-loop_NTPase"/>
</dbReference>
<dbReference type="AlphaFoldDB" id="B3S3K1"/>
<reference evidence="3 4" key="1">
    <citation type="journal article" date="2008" name="Nature">
        <title>The Trichoplax genome and the nature of placozoans.</title>
        <authorList>
            <person name="Srivastava M."/>
            <person name="Begovic E."/>
            <person name="Chapman J."/>
            <person name="Putnam N.H."/>
            <person name="Hellsten U."/>
            <person name="Kawashima T."/>
            <person name="Kuo A."/>
            <person name="Mitros T."/>
            <person name="Salamov A."/>
            <person name="Carpenter M.L."/>
            <person name="Signorovitch A.Y."/>
            <person name="Moreno M.A."/>
            <person name="Kamm K."/>
            <person name="Grimwood J."/>
            <person name="Schmutz J."/>
            <person name="Shapiro H."/>
            <person name="Grigoriev I.V."/>
            <person name="Buss L.W."/>
            <person name="Schierwater B."/>
            <person name="Dellaporta S.L."/>
            <person name="Rokhsar D.S."/>
        </authorList>
    </citation>
    <scope>NUCLEOTIDE SEQUENCE [LARGE SCALE GENOMIC DNA]</scope>
    <source>
        <strain evidence="3 4">Grell-BS-1999</strain>
    </source>
</reference>
<gene>
    <name evidence="3" type="ORF">TRIADDRAFT_58752</name>
</gene>